<proteinExistence type="predicted"/>
<comment type="caution">
    <text evidence="1">The sequence shown here is derived from an EMBL/GenBank/DDBJ whole genome shotgun (WGS) entry which is preliminary data.</text>
</comment>
<reference evidence="2" key="1">
    <citation type="journal article" date="2024" name="Proc. Natl. Acad. Sci. U.S.A.">
        <title>Extraordinary preservation of gene collinearity over three hundred million years revealed in homosporous lycophytes.</title>
        <authorList>
            <person name="Li C."/>
            <person name="Wickell D."/>
            <person name="Kuo L.Y."/>
            <person name="Chen X."/>
            <person name="Nie B."/>
            <person name="Liao X."/>
            <person name="Peng D."/>
            <person name="Ji J."/>
            <person name="Jenkins J."/>
            <person name="Williams M."/>
            <person name="Shu S."/>
            <person name="Plott C."/>
            <person name="Barry K."/>
            <person name="Rajasekar S."/>
            <person name="Grimwood J."/>
            <person name="Han X."/>
            <person name="Sun S."/>
            <person name="Hou Z."/>
            <person name="He W."/>
            <person name="Dai G."/>
            <person name="Sun C."/>
            <person name="Schmutz J."/>
            <person name="Leebens-Mack J.H."/>
            <person name="Li F.W."/>
            <person name="Wang L."/>
        </authorList>
    </citation>
    <scope>NUCLEOTIDE SEQUENCE [LARGE SCALE GENOMIC DNA]</scope>
    <source>
        <strain evidence="2">cv. PW_Plant_1</strain>
    </source>
</reference>
<keyword evidence="2" id="KW-1185">Reference proteome</keyword>
<evidence type="ECO:0000313" key="2">
    <source>
        <dbReference type="Proteomes" id="UP001162992"/>
    </source>
</evidence>
<organism evidence="1 2">
    <name type="scientific">Diphasiastrum complanatum</name>
    <name type="common">Issler's clubmoss</name>
    <name type="synonym">Lycopodium complanatum</name>
    <dbReference type="NCBI Taxonomy" id="34168"/>
    <lineage>
        <taxon>Eukaryota</taxon>
        <taxon>Viridiplantae</taxon>
        <taxon>Streptophyta</taxon>
        <taxon>Embryophyta</taxon>
        <taxon>Tracheophyta</taxon>
        <taxon>Lycopodiopsida</taxon>
        <taxon>Lycopodiales</taxon>
        <taxon>Lycopodiaceae</taxon>
        <taxon>Lycopodioideae</taxon>
        <taxon>Diphasiastrum</taxon>
    </lineage>
</organism>
<sequence>MGGEWIFTFRNDDEKPLDVIAYQQKLRELKANYSQEAMKGATWFDENPDDNIYAKFVYECHRHAHWGDGGHKPVWHLLWNPISVLSSDSRFHVSDVHARCAPYDFKVYSNIIQQELERDFPKNFSVYWGDGLSGVGSEFDCPSPQALSDDSTGEALSDDWYQEYYEL</sequence>
<dbReference type="Proteomes" id="UP001162992">
    <property type="component" value="Chromosome 4"/>
</dbReference>
<evidence type="ECO:0000313" key="1">
    <source>
        <dbReference type="EMBL" id="KAJ7558801.1"/>
    </source>
</evidence>
<accession>A0ACC2DX53</accession>
<protein>
    <submittedName>
        <fullName evidence="1">Uncharacterized protein</fullName>
    </submittedName>
</protein>
<name>A0ACC2DX53_DIPCM</name>
<dbReference type="EMBL" id="CM055095">
    <property type="protein sequence ID" value="KAJ7558801.1"/>
    <property type="molecule type" value="Genomic_DNA"/>
</dbReference>
<gene>
    <name evidence="1" type="ORF">O6H91_04G056300</name>
</gene>